<evidence type="ECO:0000313" key="2">
    <source>
        <dbReference type="EMBL" id="SHH28323.1"/>
    </source>
</evidence>
<feature type="domain" description="Xylose isomerase-like TIM barrel" evidence="1">
    <location>
        <begin position="17"/>
        <end position="237"/>
    </location>
</feature>
<keyword evidence="2" id="KW-0413">Isomerase</keyword>
<organism evidence="2 3">
    <name type="scientific">Tepidibacter thalassicus DSM 15285</name>
    <dbReference type="NCBI Taxonomy" id="1123350"/>
    <lineage>
        <taxon>Bacteria</taxon>
        <taxon>Bacillati</taxon>
        <taxon>Bacillota</taxon>
        <taxon>Clostridia</taxon>
        <taxon>Peptostreptococcales</taxon>
        <taxon>Peptostreptococcaceae</taxon>
        <taxon>Tepidibacter</taxon>
    </lineage>
</organism>
<dbReference type="GO" id="GO:0016853">
    <property type="term" value="F:isomerase activity"/>
    <property type="evidence" value="ECO:0007669"/>
    <property type="project" value="UniProtKB-KW"/>
</dbReference>
<dbReference type="PANTHER" id="PTHR21445">
    <property type="entry name" value="ENDONUCLEASE IV ENDODEOXYRIBONUCLEASE IV"/>
    <property type="match status" value="1"/>
</dbReference>
<evidence type="ECO:0000313" key="3">
    <source>
        <dbReference type="Proteomes" id="UP000242520"/>
    </source>
</evidence>
<reference evidence="3" key="1">
    <citation type="submission" date="2016-11" db="EMBL/GenBank/DDBJ databases">
        <authorList>
            <person name="Varghese N."/>
            <person name="Submissions S."/>
        </authorList>
    </citation>
    <scope>NUCLEOTIDE SEQUENCE [LARGE SCALE GENOMIC DNA]</scope>
    <source>
        <strain evidence="3">DSM 15285</strain>
    </source>
</reference>
<dbReference type="SUPFAM" id="SSF51658">
    <property type="entry name" value="Xylose isomerase-like"/>
    <property type="match status" value="1"/>
</dbReference>
<gene>
    <name evidence="2" type="ORF">SAMN02744040_01456</name>
</gene>
<protein>
    <submittedName>
        <fullName evidence="2">Sugar phosphate isomerase/epimerase</fullName>
    </submittedName>
</protein>
<dbReference type="EMBL" id="FQXH01000014">
    <property type="protein sequence ID" value="SHH28323.1"/>
    <property type="molecule type" value="Genomic_DNA"/>
</dbReference>
<keyword evidence="3" id="KW-1185">Reference proteome</keyword>
<dbReference type="GO" id="GO:0008081">
    <property type="term" value="F:phosphoric diester hydrolase activity"/>
    <property type="evidence" value="ECO:0007669"/>
    <property type="project" value="TreeGrafter"/>
</dbReference>
<evidence type="ECO:0000259" key="1">
    <source>
        <dbReference type="Pfam" id="PF01261"/>
    </source>
</evidence>
<dbReference type="AlphaFoldDB" id="A0A1M5RR64"/>
<dbReference type="STRING" id="1123350.SAMN02744040_01456"/>
<dbReference type="Gene3D" id="3.20.20.150">
    <property type="entry name" value="Divalent-metal-dependent TIM barrel enzymes"/>
    <property type="match status" value="1"/>
</dbReference>
<dbReference type="GO" id="GO:0008270">
    <property type="term" value="F:zinc ion binding"/>
    <property type="evidence" value="ECO:0007669"/>
    <property type="project" value="InterPro"/>
</dbReference>
<accession>A0A1M5RR64</accession>
<dbReference type="GO" id="GO:0006284">
    <property type="term" value="P:base-excision repair"/>
    <property type="evidence" value="ECO:0007669"/>
    <property type="project" value="TreeGrafter"/>
</dbReference>
<sequence length="252" mass="29804">MKLGISAMAYDIKEKIEICKELKFNHIEVGIDNLEDWNFLYEQIEKLKRNDISIGIHMPMELNTCETVKYINKCWVDFFLENYKRGKLLNVKYYNLHLGYGLKNRVKKQRKNYLDNTVHFLLMLIKKMTDIDIYIENTYSLDGDLVNLGNDAGDFEYIFKNVKSENLGFCYDTGHNLIDKSDYLNKLHSYIKLIHLSDNDGKSDLHMGLNENGLLREEDIKYLLKLKNVKYIVLEMDKKFFQTSKNIILKNL</sequence>
<name>A0A1M5RR64_9FIRM</name>
<dbReference type="RefSeq" id="WP_072725115.1">
    <property type="nucleotide sequence ID" value="NZ_FQXH01000014.1"/>
</dbReference>
<dbReference type="InterPro" id="IPR013022">
    <property type="entry name" value="Xyl_isomerase-like_TIM-brl"/>
</dbReference>
<dbReference type="GO" id="GO:0003906">
    <property type="term" value="F:DNA-(apurinic or apyrimidinic site) endonuclease activity"/>
    <property type="evidence" value="ECO:0007669"/>
    <property type="project" value="TreeGrafter"/>
</dbReference>
<dbReference type="InterPro" id="IPR036237">
    <property type="entry name" value="Xyl_isomerase-like_sf"/>
</dbReference>
<dbReference type="Proteomes" id="UP000242520">
    <property type="component" value="Unassembled WGS sequence"/>
</dbReference>
<dbReference type="PANTHER" id="PTHR21445:SF0">
    <property type="entry name" value="APURINIC-APYRIMIDINIC ENDONUCLEASE"/>
    <property type="match status" value="1"/>
</dbReference>
<dbReference type="InterPro" id="IPR001719">
    <property type="entry name" value="AP_endonuc_2"/>
</dbReference>
<dbReference type="Pfam" id="PF01261">
    <property type="entry name" value="AP_endonuc_2"/>
    <property type="match status" value="1"/>
</dbReference>
<dbReference type="OrthoDB" id="9801960at2"/>
<proteinExistence type="predicted"/>
<dbReference type="GO" id="GO:0003677">
    <property type="term" value="F:DNA binding"/>
    <property type="evidence" value="ECO:0007669"/>
    <property type="project" value="InterPro"/>
</dbReference>